<dbReference type="PROSITE" id="PS51257">
    <property type="entry name" value="PROKAR_LIPOPROTEIN"/>
    <property type="match status" value="1"/>
</dbReference>
<protein>
    <submittedName>
        <fullName evidence="4">DUF4142 domain-containing protein</fullName>
    </submittedName>
</protein>
<dbReference type="PANTHER" id="PTHR38593:SF1">
    <property type="entry name" value="BLR2558 PROTEIN"/>
    <property type="match status" value="1"/>
</dbReference>
<keyword evidence="5" id="KW-1185">Reference proteome</keyword>
<proteinExistence type="predicted"/>
<dbReference type="RefSeq" id="WP_163948639.1">
    <property type="nucleotide sequence ID" value="NZ_JAAFZH010000005.1"/>
</dbReference>
<feature type="chain" id="PRO_5026655614" evidence="2">
    <location>
        <begin position="19"/>
        <end position="185"/>
    </location>
</feature>
<dbReference type="InterPro" id="IPR025419">
    <property type="entry name" value="DUF4142"/>
</dbReference>
<dbReference type="Proteomes" id="UP000474175">
    <property type="component" value="Unassembled WGS sequence"/>
</dbReference>
<dbReference type="InterPro" id="IPR012347">
    <property type="entry name" value="Ferritin-like"/>
</dbReference>
<keyword evidence="2" id="KW-0732">Signal</keyword>
<evidence type="ECO:0000256" key="2">
    <source>
        <dbReference type="SAM" id="SignalP"/>
    </source>
</evidence>
<feature type="domain" description="DUF4142" evidence="3">
    <location>
        <begin position="45"/>
        <end position="179"/>
    </location>
</feature>
<evidence type="ECO:0000259" key="3">
    <source>
        <dbReference type="Pfam" id="PF13628"/>
    </source>
</evidence>
<dbReference type="AlphaFoldDB" id="A0A6L9L5Z4"/>
<evidence type="ECO:0000256" key="1">
    <source>
        <dbReference type="SAM" id="MobiDB-lite"/>
    </source>
</evidence>
<dbReference type="Gene3D" id="1.20.1260.10">
    <property type="match status" value="1"/>
</dbReference>
<feature type="signal peptide" evidence="2">
    <location>
        <begin position="1"/>
        <end position="18"/>
    </location>
</feature>
<name>A0A6L9L5Z4_9BACT</name>
<comment type="caution">
    <text evidence="4">The sequence shown here is derived from an EMBL/GenBank/DDBJ whole genome shotgun (WGS) entry which is preliminary data.</text>
</comment>
<accession>A0A6L9L5Z4</accession>
<dbReference type="PANTHER" id="PTHR38593">
    <property type="entry name" value="BLR2558 PROTEIN"/>
    <property type="match status" value="1"/>
</dbReference>
<dbReference type="Pfam" id="PF13628">
    <property type="entry name" value="DUF4142"/>
    <property type="match status" value="1"/>
</dbReference>
<dbReference type="EMBL" id="JAAFZH010000005">
    <property type="protein sequence ID" value="NDU95820.1"/>
    <property type="molecule type" value="Genomic_DNA"/>
</dbReference>
<evidence type="ECO:0000313" key="4">
    <source>
        <dbReference type="EMBL" id="NDU95820.1"/>
    </source>
</evidence>
<feature type="region of interest" description="Disordered" evidence="1">
    <location>
        <begin position="20"/>
        <end position="45"/>
    </location>
</feature>
<organism evidence="4 5">
    <name type="scientific">Spirosoma terrae</name>
    <dbReference type="NCBI Taxonomy" id="1968276"/>
    <lineage>
        <taxon>Bacteria</taxon>
        <taxon>Pseudomonadati</taxon>
        <taxon>Bacteroidota</taxon>
        <taxon>Cytophagia</taxon>
        <taxon>Cytophagales</taxon>
        <taxon>Cytophagaceae</taxon>
        <taxon>Spirosoma</taxon>
    </lineage>
</organism>
<feature type="compositionally biased region" description="Basic and acidic residues" evidence="1">
    <location>
        <begin position="24"/>
        <end position="42"/>
    </location>
</feature>
<reference evidence="4 5" key="1">
    <citation type="submission" date="2020-02" db="EMBL/GenBank/DDBJ databases">
        <title>Draft genome sequence of two Spirosoma agri KCTC 52727 and Spirosoma terrae KCTC 52035.</title>
        <authorList>
            <person name="Rojas J."/>
            <person name="Ambika Manirajan B."/>
            <person name="Suarez C."/>
            <person name="Ratering S."/>
            <person name="Schnell S."/>
        </authorList>
    </citation>
    <scope>NUCLEOTIDE SEQUENCE [LARGE SCALE GENOMIC DNA]</scope>
    <source>
        <strain evidence="4 5">KCTC 52035</strain>
    </source>
</reference>
<sequence>MKKTILLALFVASGLTMQSCGSSENKDSTERAEQANEELKTSDDDDAEFAVKAASGGMMEVELGRMAQEKSQNQAVKDFGAMMVKDHSKANEELKALAASKNIILPATLGEDHQKHVDELAKLSGKEFDKKYVSMMVDDHKEDVDDFKEAAIGAKDPEIKAFAEKTVPTLQEHLTKITAINDAMK</sequence>
<gene>
    <name evidence="4" type="ORF">GK108_13130</name>
</gene>
<evidence type="ECO:0000313" key="5">
    <source>
        <dbReference type="Proteomes" id="UP000474175"/>
    </source>
</evidence>